<reference evidence="1 2" key="1">
    <citation type="submission" date="2012-12" db="EMBL/GenBank/DDBJ databases">
        <title>Genome assembly of Fulvivirga imtechensis AK7.</title>
        <authorList>
            <person name="Nupur N."/>
            <person name="Khatri I."/>
            <person name="Kumar R."/>
            <person name="Subramanian S."/>
            <person name="Pinnaka A."/>
        </authorList>
    </citation>
    <scope>NUCLEOTIDE SEQUENCE [LARGE SCALE GENOMIC DNA]</scope>
    <source>
        <strain evidence="1 2">AK7</strain>
    </source>
</reference>
<dbReference type="Proteomes" id="UP000011135">
    <property type="component" value="Unassembled WGS sequence"/>
</dbReference>
<sequence length="44" mass="5106">MKYKFIHMQKLLSGIMQNVFKCTLAFFASLSFNSIDGTKVYLLQ</sequence>
<evidence type="ECO:0000313" key="2">
    <source>
        <dbReference type="Proteomes" id="UP000011135"/>
    </source>
</evidence>
<proteinExistence type="predicted"/>
<comment type="caution">
    <text evidence="1">The sequence shown here is derived from an EMBL/GenBank/DDBJ whole genome shotgun (WGS) entry which is preliminary data.</text>
</comment>
<dbReference type="STRING" id="1237149.C900_03109"/>
<dbReference type="EMBL" id="AMZN01000046">
    <property type="protein sequence ID" value="ELR70979.1"/>
    <property type="molecule type" value="Genomic_DNA"/>
</dbReference>
<dbReference type="AlphaFoldDB" id="L8JTW1"/>
<gene>
    <name evidence="1" type="ORF">C900_03109</name>
</gene>
<keyword evidence="2" id="KW-1185">Reference proteome</keyword>
<name>L8JTW1_9BACT</name>
<accession>L8JTW1</accession>
<evidence type="ECO:0000313" key="1">
    <source>
        <dbReference type="EMBL" id="ELR70979.1"/>
    </source>
</evidence>
<organism evidence="1 2">
    <name type="scientific">Fulvivirga imtechensis AK7</name>
    <dbReference type="NCBI Taxonomy" id="1237149"/>
    <lineage>
        <taxon>Bacteria</taxon>
        <taxon>Pseudomonadati</taxon>
        <taxon>Bacteroidota</taxon>
        <taxon>Cytophagia</taxon>
        <taxon>Cytophagales</taxon>
        <taxon>Fulvivirgaceae</taxon>
        <taxon>Fulvivirga</taxon>
    </lineage>
</organism>
<protein>
    <submittedName>
        <fullName evidence="1">Uncharacterized protein</fullName>
    </submittedName>
</protein>